<dbReference type="Proteomes" id="UP000179524">
    <property type="component" value="Unassembled WGS sequence"/>
</dbReference>
<dbReference type="InterPro" id="IPR019667">
    <property type="entry name" value="Uncharacterised_YbaK"/>
</dbReference>
<name>A0A1S2LXV2_9BACI</name>
<dbReference type="OrthoDB" id="2915109at2"/>
<reference evidence="1 2" key="1">
    <citation type="submission" date="2016-10" db="EMBL/GenBank/DDBJ databases">
        <title>Draft genome sequences of four alkaliphilic bacteria belonging to the Anaerobacillus genus.</title>
        <authorList>
            <person name="Bassil N.M."/>
            <person name="Lloyd J.R."/>
        </authorList>
    </citation>
    <scope>NUCLEOTIDE SEQUENCE [LARGE SCALE GENOMIC DNA]</scope>
    <source>
        <strain evidence="1 2">DSM 18345</strain>
    </source>
</reference>
<comment type="caution">
    <text evidence="1">The sequence shown here is derived from an EMBL/GenBank/DDBJ whole genome shotgun (WGS) entry which is preliminary data.</text>
</comment>
<evidence type="ECO:0000313" key="1">
    <source>
        <dbReference type="EMBL" id="OIJ17176.1"/>
    </source>
</evidence>
<dbReference type="Pfam" id="PF10730">
    <property type="entry name" value="DUF2521"/>
    <property type="match status" value="1"/>
</dbReference>
<dbReference type="AlphaFoldDB" id="A0A1S2LXV2"/>
<sequence>MNVITTFEDRRRKKQWNFERQVLRKLSLSKIRGYIHMHFPSVFENQKMGSGFAEDACIDLAIDAYLLGAEFSRFGYYGETEVIVRRRCQEEYNDHINHLYDQLSGWLFEYEQDGHFFALCESFILFWWEKGFQEGEKRYRMKLN</sequence>
<dbReference type="RefSeq" id="WP_071307902.1">
    <property type="nucleotide sequence ID" value="NZ_MLQR01000001.1"/>
</dbReference>
<dbReference type="EMBL" id="MLQR01000001">
    <property type="protein sequence ID" value="OIJ17176.1"/>
    <property type="molecule type" value="Genomic_DNA"/>
</dbReference>
<proteinExistence type="predicted"/>
<gene>
    <name evidence="1" type="ORF">BKP37_01175</name>
</gene>
<evidence type="ECO:0008006" key="3">
    <source>
        <dbReference type="Google" id="ProtNLM"/>
    </source>
</evidence>
<evidence type="ECO:0000313" key="2">
    <source>
        <dbReference type="Proteomes" id="UP000179524"/>
    </source>
</evidence>
<accession>A0A1S2LXV2</accession>
<protein>
    <recommendedName>
        <fullName evidence="3">DUF2521 domain-containing protein</fullName>
    </recommendedName>
</protein>
<keyword evidence="2" id="KW-1185">Reference proteome</keyword>
<organism evidence="1 2">
    <name type="scientific">Anaerobacillus alkalilacustris</name>
    <dbReference type="NCBI Taxonomy" id="393763"/>
    <lineage>
        <taxon>Bacteria</taxon>
        <taxon>Bacillati</taxon>
        <taxon>Bacillota</taxon>
        <taxon>Bacilli</taxon>
        <taxon>Bacillales</taxon>
        <taxon>Bacillaceae</taxon>
        <taxon>Anaerobacillus</taxon>
    </lineage>
</organism>